<feature type="signal peptide" evidence="18">
    <location>
        <begin position="1"/>
        <end position="21"/>
    </location>
</feature>
<evidence type="ECO:0000256" key="1">
    <source>
        <dbReference type="ARBA" id="ARBA00004613"/>
    </source>
</evidence>
<comment type="catalytic activity">
    <reaction evidence="13">
        <text>1D-myo-inositol hexakisphosphate + H2O = 1D-myo-inositol 1,2,4,5,6-pentakisphosphate + phosphate</text>
        <dbReference type="Rhea" id="RHEA:16989"/>
        <dbReference type="ChEBI" id="CHEBI:15377"/>
        <dbReference type="ChEBI" id="CHEBI:43474"/>
        <dbReference type="ChEBI" id="CHEBI:57798"/>
        <dbReference type="ChEBI" id="CHEBI:58130"/>
        <dbReference type="EC" id="3.1.3.8"/>
    </reaction>
    <physiologicalReaction direction="left-to-right" evidence="13">
        <dbReference type="Rhea" id="RHEA:16990"/>
    </physiologicalReaction>
</comment>
<dbReference type="InterPro" id="IPR000560">
    <property type="entry name" value="His_Pase_clade-2"/>
</dbReference>
<dbReference type="PANTHER" id="PTHR20963:SF24">
    <property type="entry name" value="3-PHYTASE B"/>
    <property type="match status" value="1"/>
</dbReference>
<dbReference type="PROSITE" id="PS00616">
    <property type="entry name" value="HIS_ACID_PHOSPHAT_1"/>
    <property type="match status" value="1"/>
</dbReference>
<comment type="catalytic activity">
    <reaction evidence="10">
        <text>1D-myo-inositol 1,2-bisphosphate + H2O = 1D-myo-inositol 2-phosphate + phosphate</text>
        <dbReference type="Rhea" id="RHEA:77135"/>
        <dbReference type="ChEBI" id="CHEBI:15377"/>
        <dbReference type="ChEBI" id="CHEBI:43474"/>
        <dbReference type="ChEBI" id="CHEBI:84142"/>
        <dbReference type="ChEBI" id="CHEBI:195539"/>
    </reaction>
    <physiologicalReaction direction="left-to-right" evidence="10">
        <dbReference type="Rhea" id="RHEA:77136"/>
    </physiologicalReaction>
</comment>
<dbReference type="OrthoDB" id="6509975at2759"/>
<dbReference type="EMBL" id="KZ110602">
    <property type="protein sequence ID" value="OSX59595.1"/>
    <property type="molecule type" value="Genomic_DNA"/>
</dbReference>
<evidence type="ECO:0000256" key="5">
    <source>
        <dbReference type="ARBA" id="ARBA00023157"/>
    </source>
</evidence>
<dbReference type="PANTHER" id="PTHR20963">
    <property type="entry name" value="MULTIPLE INOSITOL POLYPHOSPHATE PHOSPHATASE-RELATED"/>
    <property type="match status" value="1"/>
</dbReference>
<feature type="disulfide bond" evidence="17">
    <location>
        <begin position="255"/>
        <end position="269"/>
    </location>
</feature>
<dbReference type="STRING" id="670580.A0A1X6MTA0"/>
<keyword evidence="20" id="KW-1185">Reference proteome</keyword>
<feature type="active site" description="Proton donor" evidence="16">
    <location>
        <position position="350"/>
    </location>
</feature>
<evidence type="ECO:0000256" key="11">
    <source>
        <dbReference type="ARBA" id="ARBA00043721"/>
    </source>
</evidence>
<comment type="catalytic activity">
    <reaction evidence="11">
        <text>1D-myo-inositol 1,2,6-trisphosphate + H2O = 1D-myo-inositol 1,2-bisphosphate + phosphate</text>
        <dbReference type="Rhea" id="RHEA:77131"/>
        <dbReference type="ChEBI" id="CHEBI:15377"/>
        <dbReference type="ChEBI" id="CHEBI:43474"/>
        <dbReference type="ChEBI" id="CHEBI:195537"/>
        <dbReference type="ChEBI" id="CHEBI:195539"/>
    </reaction>
    <physiologicalReaction direction="left-to-right" evidence="11">
        <dbReference type="Rhea" id="RHEA:77132"/>
    </physiologicalReaction>
</comment>
<dbReference type="RefSeq" id="XP_024336389.1">
    <property type="nucleotide sequence ID" value="XM_024489077.1"/>
</dbReference>
<evidence type="ECO:0000256" key="6">
    <source>
        <dbReference type="ARBA" id="ARBA00023180"/>
    </source>
</evidence>
<dbReference type="GeneID" id="36334026"/>
<keyword evidence="3" id="KW-0964">Secreted</keyword>
<proteinExistence type="predicted"/>
<feature type="active site" description="Nucleophile" evidence="16">
    <location>
        <position position="82"/>
    </location>
</feature>
<sequence>MGSLLLVAVSFYIFCAYVTLASSPWSKSDVEELLDSALSCTEGVFGNGSESWGQYSPYFPVDPYTAPPVGCEITQVNILQRHGARYPTKSKGKDMKAALEKIQSASSFSSDLSFIPDFEYTLGKDDLVPFGAQESFDAGEQAFLRYAYLITSDNLPFVRASSSQRVVDSATNWTAGFAAASNQTFAPVLSVIISENGNDTLDDASCPALSSSPLPGSETDVWITTYTPNITAALNAGAPGADLDADDTQYLINMCPFVSVGTGNRSEWCDLFDDLDAFSGYEYWGSLDKYYNTGYGQPLGPVNGVGYINELLARLTDTPVNDSTSTNSTLDTSPATFPLGRALYADFTHDNLMIAVYAAMGMFAQSAPLSKTERTEGTGAGGATTWVASKLVPFAARMVVERLSCAAGAVSTSAGEGAEGEYVRVLVNQAVQPLAFCGAGSDGVCSLDEFVESQAYARNGGDGQWQECFESS</sequence>
<evidence type="ECO:0000256" key="8">
    <source>
        <dbReference type="ARBA" id="ARBA00042300"/>
    </source>
</evidence>
<evidence type="ECO:0000256" key="13">
    <source>
        <dbReference type="ARBA" id="ARBA00043788"/>
    </source>
</evidence>
<accession>A0A1X6MTA0</accession>
<dbReference type="GO" id="GO:0005576">
    <property type="term" value="C:extracellular region"/>
    <property type="evidence" value="ECO:0007669"/>
    <property type="project" value="UniProtKB-SubCell"/>
</dbReference>
<feature type="chain" id="PRO_5010865274" description="Phytase A" evidence="18">
    <location>
        <begin position="22"/>
        <end position="472"/>
    </location>
</feature>
<evidence type="ECO:0000313" key="20">
    <source>
        <dbReference type="Proteomes" id="UP000194127"/>
    </source>
</evidence>
<feature type="disulfide bond" evidence="17">
    <location>
        <begin position="71"/>
        <end position="405"/>
    </location>
</feature>
<evidence type="ECO:0000313" key="19">
    <source>
        <dbReference type="EMBL" id="OSX59595.1"/>
    </source>
</evidence>
<evidence type="ECO:0000256" key="15">
    <source>
        <dbReference type="ARBA" id="ARBA00044262"/>
    </source>
</evidence>
<gene>
    <name evidence="19" type="ORF">POSPLADRAFT_1184361</name>
</gene>
<keyword evidence="18" id="KW-0732">Signal</keyword>
<evidence type="ECO:0000256" key="3">
    <source>
        <dbReference type="ARBA" id="ARBA00022525"/>
    </source>
</evidence>
<keyword evidence="6" id="KW-0325">Glycoprotein</keyword>
<dbReference type="AlphaFoldDB" id="A0A1X6MTA0"/>
<dbReference type="CDD" id="cd07061">
    <property type="entry name" value="HP_HAP_like"/>
    <property type="match status" value="1"/>
</dbReference>
<comment type="subcellular location">
    <subcellularLocation>
        <location evidence="1">Secreted</location>
    </subcellularLocation>
</comment>
<protein>
    <recommendedName>
        <fullName evidence="14">Phytase A</fullName>
    </recommendedName>
    <alternativeName>
        <fullName evidence="15">Histidine acid phosphatase phyA</fullName>
    </alternativeName>
    <alternativeName>
        <fullName evidence="8">Myo-inositol hexakisphosphate phosphohydrolase A</fullName>
    </alternativeName>
    <alternativeName>
        <fullName evidence="7">Myo-inositol-hexaphosphate 3-phosphohydrolase A</fullName>
    </alternativeName>
</protein>
<evidence type="ECO:0000256" key="17">
    <source>
        <dbReference type="PIRSR" id="PIRSR000894-2"/>
    </source>
</evidence>
<dbReference type="InterPro" id="IPR016274">
    <property type="entry name" value="Histidine_acid_Pase_euk"/>
</dbReference>
<keyword evidence="4" id="KW-0378">Hydrolase</keyword>
<dbReference type="InterPro" id="IPR029033">
    <property type="entry name" value="His_PPase_superfam"/>
</dbReference>
<name>A0A1X6MTA0_9APHY</name>
<feature type="disulfide bond" evidence="17">
    <location>
        <begin position="437"/>
        <end position="445"/>
    </location>
</feature>
<comment type="catalytic activity">
    <reaction evidence="12">
        <text>1D-myo-inositol 1,2,4,5,6-pentakisphosphate + H2O = 1D-myo-inositol 1,2,5,6-tetrakisphosphate + phosphate</text>
        <dbReference type="Rhea" id="RHEA:77115"/>
        <dbReference type="ChEBI" id="CHEBI:15377"/>
        <dbReference type="ChEBI" id="CHEBI:43474"/>
        <dbReference type="ChEBI" id="CHEBI:57798"/>
        <dbReference type="ChEBI" id="CHEBI:195535"/>
    </reaction>
    <physiologicalReaction direction="left-to-right" evidence="12">
        <dbReference type="Rhea" id="RHEA:77116"/>
    </physiologicalReaction>
</comment>
<keyword evidence="5 17" id="KW-1015">Disulfide bond</keyword>
<evidence type="ECO:0000256" key="4">
    <source>
        <dbReference type="ARBA" id="ARBA00022801"/>
    </source>
</evidence>
<reference evidence="19 20" key="1">
    <citation type="submission" date="2017-04" db="EMBL/GenBank/DDBJ databases">
        <title>Genome Sequence of the Model Brown-Rot Fungus Postia placenta SB12.</title>
        <authorList>
            <consortium name="DOE Joint Genome Institute"/>
            <person name="Gaskell J."/>
            <person name="Kersten P."/>
            <person name="Larrondo L.F."/>
            <person name="Canessa P."/>
            <person name="Martinez D."/>
            <person name="Hibbett D."/>
            <person name="Schmoll M."/>
            <person name="Kubicek C.P."/>
            <person name="Martinez A.T."/>
            <person name="Yadav J."/>
            <person name="Master E."/>
            <person name="Magnuson J.K."/>
            <person name="James T."/>
            <person name="Yaver D."/>
            <person name="Berka R."/>
            <person name="Labutti K."/>
            <person name="Lipzen A."/>
            <person name="Aerts A."/>
            <person name="Barry K."/>
            <person name="Henrissat B."/>
            <person name="Blanchette R."/>
            <person name="Grigoriev I."/>
            <person name="Cullen D."/>
        </authorList>
    </citation>
    <scope>NUCLEOTIDE SEQUENCE [LARGE SCALE GENOMIC DNA]</scope>
    <source>
        <strain evidence="19 20">MAD-698-R-SB12</strain>
    </source>
</reference>
<dbReference type="InterPro" id="IPR033379">
    <property type="entry name" value="Acid_Pase_AS"/>
</dbReference>
<organism evidence="19 20">
    <name type="scientific">Postia placenta MAD-698-R-SB12</name>
    <dbReference type="NCBI Taxonomy" id="670580"/>
    <lineage>
        <taxon>Eukaryota</taxon>
        <taxon>Fungi</taxon>
        <taxon>Dikarya</taxon>
        <taxon>Basidiomycota</taxon>
        <taxon>Agaricomycotina</taxon>
        <taxon>Agaricomycetes</taxon>
        <taxon>Polyporales</taxon>
        <taxon>Adustoporiaceae</taxon>
        <taxon>Rhodonia</taxon>
    </lineage>
</organism>
<evidence type="ECO:0000256" key="2">
    <source>
        <dbReference type="ARBA" id="ARBA00011245"/>
    </source>
</evidence>
<evidence type="ECO:0000256" key="16">
    <source>
        <dbReference type="PIRSR" id="PIRSR000894-1"/>
    </source>
</evidence>
<evidence type="ECO:0000256" key="10">
    <source>
        <dbReference type="ARBA" id="ARBA00043675"/>
    </source>
</evidence>
<comment type="catalytic activity">
    <reaction evidence="9">
        <text>1D-myo-inositol 1,2,5,6-tetrakisphosphate + H2O = 1D-myo-inositol 1,2,6-trisphosphate + phosphate</text>
        <dbReference type="Rhea" id="RHEA:77119"/>
        <dbReference type="ChEBI" id="CHEBI:15377"/>
        <dbReference type="ChEBI" id="CHEBI:43474"/>
        <dbReference type="ChEBI" id="CHEBI:195535"/>
        <dbReference type="ChEBI" id="CHEBI:195537"/>
    </reaction>
    <physiologicalReaction direction="left-to-right" evidence="9">
        <dbReference type="Rhea" id="RHEA:77120"/>
    </physiologicalReaction>
</comment>
<evidence type="ECO:0000256" key="9">
    <source>
        <dbReference type="ARBA" id="ARBA00043670"/>
    </source>
</evidence>
<dbReference type="Proteomes" id="UP000194127">
    <property type="component" value="Unassembled WGS sequence"/>
</dbReference>
<evidence type="ECO:0000256" key="12">
    <source>
        <dbReference type="ARBA" id="ARBA00043748"/>
    </source>
</evidence>
<dbReference type="GO" id="GO:0003993">
    <property type="term" value="F:acid phosphatase activity"/>
    <property type="evidence" value="ECO:0007669"/>
    <property type="project" value="TreeGrafter"/>
</dbReference>
<evidence type="ECO:0000256" key="18">
    <source>
        <dbReference type="SAM" id="SignalP"/>
    </source>
</evidence>
<dbReference type="GO" id="GO:0016158">
    <property type="term" value="F:inositol hexakisphosphate 3-phosphatase activity"/>
    <property type="evidence" value="ECO:0007669"/>
    <property type="project" value="UniProtKB-EC"/>
</dbReference>
<evidence type="ECO:0000256" key="7">
    <source>
        <dbReference type="ARBA" id="ARBA00041857"/>
    </source>
</evidence>
<evidence type="ECO:0000256" key="14">
    <source>
        <dbReference type="ARBA" id="ARBA00044106"/>
    </source>
</evidence>
<dbReference type="SUPFAM" id="SSF53254">
    <property type="entry name" value="Phosphoglycerate mutase-like"/>
    <property type="match status" value="1"/>
</dbReference>
<dbReference type="PROSITE" id="PS00778">
    <property type="entry name" value="HIS_ACID_PHOSPHAT_2"/>
    <property type="match status" value="1"/>
</dbReference>
<dbReference type="Gene3D" id="3.40.50.1240">
    <property type="entry name" value="Phosphoglycerate mutase-like"/>
    <property type="match status" value="1"/>
</dbReference>
<comment type="subunit">
    <text evidence="2">Monomer.</text>
</comment>
<dbReference type="Pfam" id="PF00328">
    <property type="entry name" value="His_Phos_2"/>
    <property type="match status" value="1"/>
</dbReference>
<dbReference type="PIRSF" id="PIRSF000894">
    <property type="entry name" value="Acid_phosphatase"/>
    <property type="match status" value="1"/>
</dbReference>